<protein>
    <recommendedName>
        <fullName evidence="3">Retrotransposon gag domain-containing protein</fullName>
    </recommendedName>
</protein>
<dbReference type="EMBL" id="CH933817">
    <property type="protein sequence ID" value="KRG07776.1"/>
    <property type="molecule type" value="Genomic_DNA"/>
</dbReference>
<keyword evidence="2" id="KW-1185">Reference proteome</keyword>
<evidence type="ECO:0008006" key="3">
    <source>
        <dbReference type="Google" id="ProtNLM"/>
    </source>
</evidence>
<proteinExistence type="predicted"/>
<evidence type="ECO:0000313" key="2">
    <source>
        <dbReference type="Proteomes" id="UP000009192"/>
    </source>
</evidence>
<reference evidence="1 2" key="1">
    <citation type="journal article" date="2007" name="Nature">
        <title>Evolution of genes and genomes on the Drosophila phylogeny.</title>
        <authorList>
            <consortium name="Drosophila 12 Genomes Consortium"/>
            <person name="Clark A.G."/>
            <person name="Eisen M.B."/>
            <person name="Smith D.R."/>
            <person name="Bergman C.M."/>
            <person name="Oliver B."/>
            <person name="Markow T.A."/>
            <person name="Kaufman T.C."/>
            <person name="Kellis M."/>
            <person name="Gelbart W."/>
            <person name="Iyer V.N."/>
            <person name="Pollard D.A."/>
            <person name="Sackton T.B."/>
            <person name="Larracuente A.M."/>
            <person name="Singh N.D."/>
            <person name="Abad J.P."/>
            <person name="Abt D.N."/>
            <person name="Adryan B."/>
            <person name="Aguade M."/>
            <person name="Akashi H."/>
            <person name="Anderson W.W."/>
            <person name="Aquadro C.F."/>
            <person name="Ardell D.H."/>
            <person name="Arguello R."/>
            <person name="Artieri C.G."/>
            <person name="Barbash D.A."/>
            <person name="Barker D."/>
            <person name="Barsanti P."/>
            <person name="Batterham P."/>
            <person name="Batzoglou S."/>
            <person name="Begun D."/>
            <person name="Bhutkar A."/>
            <person name="Blanco E."/>
            <person name="Bosak S.A."/>
            <person name="Bradley R.K."/>
            <person name="Brand A.D."/>
            <person name="Brent M.R."/>
            <person name="Brooks A.N."/>
            <person name="Brown R.H."/>
            <person name="Butlin R.K."/>
            <person name="Caggese C."/>
            <person name="Calvi B.R."/>
            <person name="Bernardo de Carvalho A."/>
            <person name="Caspi A."/>
            <person name="Castrezana S."/>
            <person name="Celniker S.E."/>
            <person name="Chang J.L."/>
            <person name="Chapple C."/>
            <person name="Chatterji S."/>
            <person name="Chinwalla A."/>
            <person name="Civetta A."/>
            <person name="Clifton S.W."/>
            <person name="Comeron J.M."/>
            <person name="Costello J.C."/>
            <person name="Coyne J.A."/>
            <person name="Daub J."/>
            <person name="David R.G."/>
            <person name="Delcher A.L."/>
            <person name="Delehaunty K."/>
            <person name="Do C.B."/>
            <person name="Ebling H."/>
            <person name="Edwards K."/>
            <person name="Eickbush T."/>
            <person name="Evans J.D."/>
            <person name="Filipski A."/>
            <person name="Findeiss S."/>
            <person name="Freyhult E."/>
            <person name="Fulton L."/>
            <person name="Fulton R."/>
            <person name="Garcia A.C."/>
            <person name="Gardiner A."/>
            <person name="Garfield D.A."/>
            <person name="Garvin B.E."/>
            <person name="Gibson G."/>
            <person name="Gilbert D."/>
            <person name="Gnerre S."/>
            <person name="Godfrey J."/>
            <person name="Good R."/>
            <person name="Gotea V."/>
            <person name="Gravely B."/>
            <person name="Greenberg A.J."/>
            <person name="Griffiths-Jones S."/>
            <person name="Gross S."/>
            <person name="Guigo R."/>
            <person name="Gustafson E.A."/>
            <person name="Haerty W."/>
            <person name="Hahn M.W."/>
            <person name="Halligan D.L."/>
            <person name="Halpern A.L."/>
            <person name="Halter G.M."/>
            <person name="Han M.V."/>
            <person name="Heger A."/>
            <person name="Hillier L."/>
            <person name="Hinrichs A.S."/>
            <person name="Holmes I."/>
            <person name="Hoskins R.A."/>
            <person name="Hubisz M.J."/>
            <person name="Hultmark D."/>
            <person name="Huntley M.A."/>
            <person name="Jaffe D.B."/>
            <person name="Jagadeeshan S."/>
            <person name="Jeck W.R."/>
            <person name="Johnson J."/>
            <person name="Jones C.D."/>
            <person name="Jordan W.C."/>
            <person name="Karpen G.H."/>
            <person name="Kataoka E."/>
            <person name="Keightley P.D."/>
            <person name="Kheradpour P."/>
            <person name="Kirkness E.F."/>
            <person name="Koerich L.B."/>
            <person name="Kristiansen K."/>
            <person name="Kudrna D."/>
            <person name="Kulathinal R.J."/>
            <person name="Kumar S."/>
            <person name="Kwok R."/>
            <person name="Lander E."/>
            <person name="Langley C.H."/>
            <person name="Lapoint R."/>
            <person name="Lazzaro B.P."/>
            <person name="Lee S.J."/>
            <person name="Levesque L."/>
            <person name="Li R."/>
            <person name="Lin C.F."/>
            <person name="Lin M.F."/>
            <person name="Lindblad-Toh K."/>
            <person name="Llopart A."/>
            <person name="Long M."/>
            <person name="Low L."/>
            <person name="Lozovsky E."/>
            <person name="Lu J."/>
            <person name="Luo M."/>
            <person name="Machado C.A."/>
            <person name="Makalowski W."/>
            <person name="Marzo M."/>
            <person name="Matsuda M."/>
            <person name="Matzkin L."/>
            <person name="McAllister B."/>
            <person name="McBride C.S."/>
            <person name="McKernan B."/>
            <person name="McKernan K."/>
            <person name="Mendez-Lago M."/>
            <person name="Minx P."/>
            <person name="Mollenhauer M.U."/>
            <person name="Montooth K."/>
            <person name="Mount S.M."/>
            <person name="Mu X."/>
            <person name="Myers E."/>
            <person name="Negre B."/>
            <person name="Newfeld S."/>
            <person name="Nielsen R."/>
            <person name="Noor M.A."/>
            <person name="O'Grady P."/>
            <person name="Pachter L."/>
            <person name="Papaceit M."/>
            <person name="Parisi M.J."/>
            <person name="Parisi M."/>
            <person name="Parts L."/>
            <person name="Pedersen J.S."/>
            <person name="Pesole G."/>
            <person name="Phillippy A.M."/>
            <person name="Ponting C.P."/>
            <person name="Pop M."/>
            <person name="Porcelli D."/>
            <person name="Powell J.R."/>
            <person name="Prohaska S."/>
            <person name="Pruitt K."/>
            <person name="Puig M."/>
            <person name="Quesneville H."/>
            <person name="Ram K.R."/>
            <person name="Rand D."/>
            <person name="Rasmussen M.D."/>
            <person name="Reed L.K."/>
            <person name="Reenan R."/>
            <person name="Reily A."/>
            <person name="Remington K.A."/>
            <person name="Rieger T.T."/>
            <person name="Ritchie M.G."/>
            <person name="Robin C."/>
            <person name="Rogers Y.H."/>
            <person name="Rohde C."/>
            <person name="Rozas J."/>
            <person name="Rubenfield M.J."/>
            <person name="Ruiz A."/>
            <person name="Russo S."/>
            <person name="Salzberg S.L."/>
            <person name="Sanchez-Gracia A."/>
            <person name="Saranga D.J."/>
            <person name="Sato H."/>
            <person name="Schaeffer S.W."/>
            <person name="Schatz M.C."/>
            <person name="Schlenke T."/>
            <person name="Schwartz R."/>
            <person name="Segarra C."/>
            <person name="Singh R.S."/>
            <person name="Sirot L."/>
            <person name="Sirota M."/>
            <person name="Sisneros N.B."/>
            <person name="Smith C.D."/>
            <person name="Smith T.F."/>
            <person name="Spieth J."/>
            <person name="Stage D.E."/>
            <person name="Stark A."/>
            <person name="Stephan W."/>
            <person name="Strausberg R.L."/>
            <person name="Strempel S."/>
            <person name="Sturgill D."/>
            <person name="Sutton G."/>
            <person name="Sutton G.G."/>
            <person name="Tao W."/>
            <person name="Teichmann S."/>
            <person name="Tobari Y.N."/>
            <person name="Tomimura Y."/>
            <person name="Tsolas J.M."/>
            <person name="Valente V.L."/>
            <person name="Venter E."/>
            <person name="Venter J.C."/>
            <person name="Vicario S."/>
            <person name="Vieira F.G."/>
            <person name="Vilella A.J."/>
            <person name="Villasante A."/>
            <person name="Walenz B."/>
            <person name="Wang J."/>
            <person name="Wasserman M."/>
            <person name="Watts T."/>
            <person name="Wilson D."/>
            <person name="Wilson R.K."/>
            <person name="Wing R.A."/>
            <person name="Wolfner M.F."/>
            <person name="Wong A."/>
            <person name="Wong G.K."/>
            <person name="Wu C.I."/>
            <person name="Wu G."/>
            <person name="Yamamoto D."/>
            <person name="Yang H.P."/>
            <person name="Yang S.P."/>
            <person name="Yorke J.A."/>
            <person name="Yoshida K."/>
            <person name="Zdobnov E."/>
            <person name="Zhang P."/>
            <person name="Zhang Y."/>
            <person name="Zimin A.V."/>
            <person name="Baldwin J."/>
            <person name="Abdouelleil A."/>
            <person name="Abdulkadir J."/>
            <person name="Abebe A."/>
            <person name="Abera B."/>
            <person name="Abreu J."/>
            <person name="Acer S.C."/>
            <person name="Aftuck L."/>
            <person name="Alexander A."/>
            <person name="An P."/>
            <person name="Anderson E."/>
            <person name="Anderson S."/>
            <person name="Arachi H."/>
            <person name="Azer M."/>
            <person name="Bachantsang P."/>
            <person name="Barry A."/>
            <person name="Bayul T."/>
            <person name="Berlin A."/>
            <person name="Bessette D."/>
            <person name="Bloom T."/>
            <person name="Blye J."/>
            <person name="Boguslavskiy L."/>
            <person name="Bonnet C."/>
            <person name="Boukhgalter B."/>
            <person name="Bourzgui I."/>
            <person name="Brown A."/>
            <person name="Cahill P."/>
            <person name="Channer S."/>
            <person name="Cheshatsang Y."/>
            <person name="Chuda L."/>
            <person name="Citroen M."/>
            <person name="Collymore A."/>
            <person name="Cooke P."/>
            <person name="Costello M."/>
            <person name="D'Aco K."/>
            <person name="Daza R."/>
            <person name="De Haan G."/>
            <person name="DeGray S."/>
            <person name="DeMaso C."/>
            <person name="Dhargay N."/>
            <person name="Dooley K."/>
            <person name="Dooley E."/>
            <person name="Doricent M."/>
            <person name="Dorje P."/>
            <person name="Dorjee K."/>
            <person name="Dupes A."/>
            <person name="Elong R."/>
            <person name="Falk J."/>
            <person name="Farina A."/>
            <person name="Faro S."/>
            <person name="Ferguson D."/>
            <person name="Fisher S."/>
            <person name="Foley C.D."/>
            <person name="Franke A."/>
            <person name="Friedrich D."/>
            <person name="Gadbois L."/>
            <person name="Gearin G."/>
            <person name="Gearin C.R."/>
            <person name="Giannoukos G."/>
            <person name="Goode T."/>
            <person name="Graham J."/>
            <person name="Grandbois E."/>
            <person name="Grewal S."/>
            <person name="Gyaltsen K."/>
            <person name="Hafez N."/>
            <person name="Hagos B."/>
            <person name="Hall J."/>
            <person name="Henson C."/>
            <person name="Hollinger A."/>
            <person name="Honan T."/>
            <person name="Huard M.D."/>
            <person name="Hughes L."/>
            <person name="Hurhula B."/>
            <person name="Husby M.E."/>
            <person name="Kamat A."/>
            <person name="Kanga B."/>
            <person name="Kashin S."/>
            <person name="Khazanovich D."/>
            <person name="Kisner P."/>
            <person name="Lance K."/>
            <person name="Lara M."/>
            <person name="Lee W."/>
            <person name="Lennon N."/>
            <person name="Letendre F."/>
            <person name="LeVine R."/>
            <person name="Lipovsky A."/>
            <person name="Liu X."/>
            <person name="Liu J."/>
            <person name="Liu S."/>
            <person name="Lokyitsang T."/>
            <person name="Lokyitsang Y."/>
            <person name="Lubonja R."/>
            <person name="Lui A."/>
            <person name="MacDonald P."/>
            <person name="Magnisalis V."/>
            <person name="Maru K."/>
            <person name="Matthews C."/>
            <person name="McCusker W."/>
            <person name="McDonough S."/>
            <person name="Mehta T."/>
            <person name="Meldrim J."/>
            <person name="Meneus L."/>
            <person name="Mihai O."/>
            <person name="Mihalev A."/>
            <person name="Mihova T."/>
            <person name="Mittelman R."/>
            <person name="Mlenga V."/>
            <person name="Montmayeur A."/>
            <person name="Mulrain L."/>
            <person name="Navidi A."/>
            <person name="Naylor J."/>
            <person name="Negash T."/>
            <person name="Nguyen T."/>
            <person name="Nguyen N."/>
            <person name="Nicol R."/>
            <person name="Norbu C."/>
            <person name="Norbu N."/>
            <person name="Novod N."/>
            <person name="O'Neill B."/>
            <person name="Osman S."/>
            <person name="Markiewicz E."/>
            <person name="Oyono O.L."/>
            <person name="Patti C."/>
            <person name="Phunkhang P."/>
            <person name="Pierre F."/>
            <person name="Priest M."/>
            <person name="Raghuraman S."/>
            <person name="Rege F."/>
            <person name="Reyes R."/>
            <person name="Rise C."/>
            <person name="Rogov P."/>
            <person name="Ross K."/>
            <person name="Ryan E."/>
            <person name="Settipalli S."/>
            <person name="Shea T."/>
            <person name="Sherpa N."/>
            <person name="Shi L."/>
            <person name="Shih D."/>
            <person name="Sparrow T."/>
            <person name="Spaulding J."/>
            <person name="Stalker J."/>
            <person name="Stange-Thomann N."/>
            <person name="Stavropoulos S."/>
            <person name="Stone C."/>
            <person name="Strader C."/>
            <person name="Tesfaye S."/>
            <person name="Thomson T."/>
            <person name="Thoulutsang Y."/>
            <person name="Thoulutsang D."/>
            <person name="Topham K."/>
            <person name="Topping I."/>
            <person name="Tsamla T."/>
            <person name="Vassiliev H."/>
            <person name="Vo A."/>
            <person name="Wangchuk T."/>
            <person name="Wangdi T."/>
            <person name="Weiand M."/>
            <person name="Wilkinson J."/>
            <person name="Wilson A."/>
            <person name="Yadav S."/>
            <person name="Young G."/>
            <person name="Yu Q."/>
            <person name="Zembek L."/>
            <person name="Zhong D."/>
            <person name="Zimmer A."/>
            <person name="Zwirko Z."/>
            <person name="Jaffe D.B."/>
            <person name="Alvarez P."/>
            <person name="Brockman W."/>
            <person name="Butler J."/>
            <person name="Chin C."/>
            <person name="Gnerre S."/>
            <person name="Grabherr M."/>
            <person name="Kleber M."/>
            <person name="Mauceli E."/>
            <person name="MacCallum I."/>
        </authorList>
    </citation>
    <scope>NUCLEOTIDE SEQUENCE [LARGE SCALE GENOMIC DNA]</scope>
    <source>
        <strain evidence="2">Tucson 15081-1352.22</strain>
    </source>
</reference>
<dbReference type="AlphaFoldDB" id="A0A0Q9XH33"/>
<organism evidence="1 2">
    <name type="scientific">Drosophila mojavensis</name>
    <name type="common">Fruit fly</name>
    <dbReference type="NCBI Taxonomy" id="7230"/>
    <lineage>
        <taxon>Eukaryota</taxon>
        <taxon>Metazoa</taxon>
        <taxon>Ecdysozoa</taxon>
        <taxon>Arthropoda</taxon>
        <taxon>Hexapoda</taxon>
        <taxon>Insecta</taxon>
        <taxon>Pterygota</taxon>
        <taxon>Neoptera</taxon>
        <taxon>Endopterygota</taxon>
        <taxon>Diptera</taxon>
        <taxon>Brachycera</taxon>
        <taxon>Muscomorpha</taxon>
        <taxon>Ephydroidea</taxon>
        <taxon>Drosophilidae</taxon>
        <taxon>Drosophila</taxon>
    </lineage>
</organism>
<accession>A0A0Q9XH33</accession>
<sequence length="379" mass="44410">MAKLQFGFEFVADEDQKSHIILIKSITDDDGKKYSIPQNYQSCKAHPYELMKLPEFRNVAKSLQKRGQFRNVWMKLSDEILQLYRDGSGNMIINNYLLQDISGMEQSKANTSADQIDTTLIRLLEKLCESESMKDCKSTNLNRACDKFVLDRFEGKKMNSNQWLQTYESECNRLGISKDVEKIEALRLFLDEAAEEWFNSMLIKHTISSEWVTWKEHFLQTFADRGWSSVTYALNYKYISGSLLDYALKKERLLLETDKNMNNITLVNLIVHGLPKFIRNKIDRQNVTAPVALFSELRKFEDIIETKYVKANENRFKTFKTEMKPKFKQPCKICEGRGNKNRYHPVDMCWFNVRENKSTESNKRINSVLEIDTTEDPKN</sequence>
<dbReference type="Proteomes" id="UP000009192">
    <property type="component" value="Unassembled WGS sequence"/>
</dbReference>
<gene>
    <name evidence="1" type="primary">Dmoj\GI26203</name>
    <name evidence="1" type="ORF">Dmoj_GI26203</name>
</gene>
<evidence type="ECO:0000313" key="1">
    <source>
        <dbReference type="EMBL" id="KRG07776.1"/>
    </source>
</evidence>
<name>A0A0Q9XH33_DROMO</name>
<dbReference type="InParanoid" id="A0A0Q9XH33"/>
<dbReference type="KEGG" id="dmo:Dmoj_GI26203"/>